<evidence type="ECO:0000256" key="1">
    <source>
        <dbReference type="ARBA" id="ARBA00022691"/>
    </source>
</evidence>
<dbReference type="Gene3D" id="3.20.20.70">
    <property type="entry name" value="Aldolase class I"/>
    <property type="match status" value="1"/>
</dbReference>
<feature type="domain" description="Radical SAM core" evidence="6">
    <location>
        <begin position="59"/>
        <end position="189"/>
    </location>
</feature>
<name>A0A1G8KMY9_9CLOT</name>
<keyword evidence="7" id="KW-0670">Pyruvate</keyword>
<evidence type="ECO:0000256" key="3">
    <source>
        <dbReference type="ARBA" id="ARBA00023004"/>
    </source>
</evidence>
<dbReference type="Pfam" id="PF04055">
    <property type="entry name" value="Radical_SAM"/>
    <property type="match status" value="1"/>
</dbReference>
<evidence type="ECO:0000313" key="7">
    <source>
        <dbReference type="EMBL" id="SDI44821.1"/>
    </source>
</evidence>
<evidence type="ECO:0000256" key="2">
    <source>
        <dbReference type="ARBA" id="ARBA00022723"/>
    </source>
</evidence>
<dbReference type="PIRSF" id="PIRSF004869">
    <property type="entry name" value="PflX_prd"/>
    <property type="match status" value="1"/>
</dbReference>
<dbReference type="PANTHER" id="PTHR43075">
    <property type="entry name" value="FORMATE LYASE ACTIVATING ENZYME, PUTATIVE (AFU_ORTHOLOGUE AFUA_2G15630)-RELATED"/>
    <property type="match status" value="1"/>
</dbReference>
<keyword evidence="2 5" id="KW-0479">Metal-binding</keyword>
<gene>
    <name evidence="7" type="ORF">SAMN05421804_102372</name>
</gene>
<evidence type="ECO:0000259" key="6">
    <source>
        <dbReference type="Pfam" id="PF04055"/>
    </source>
</evidence>
<comment type="cofactor">
    <cofactor evidence="5">
        <name>[4Fe-4S] cluster</name>
        <dbReference type="ChEBI" id="CHEBI:49883"/>
    </cofactor>
    <text evidence="5">Binds 1 [4Fe-4S] cluster. The cluster is coordinated with 3 cysteines and an exchangeable S-adenosyl-L-methionine.</text>
</comment>
<dbReference type="Proteomes" id="UP000183255">
    <property type="component" value="Unassembled WGS sequence"/>
</dbReference>
<evidence type="ECO:0000256" key="5">
    <source>
        <dbReference type="PIRSR" id="PIRSR004869-50"/>
    </source>
</evidence>
<dbReference type="InterPro" id="IPR040085">
    <property type="entry name" value="MJ0674-like"/>
</dbReference>
<accession>A0A1G8KMY9</accession>
<dbReference type="GO" id="GO:0051536">
    <property type="term" value="F:iron-sulfur cluster binding"/>
    <property type="evidence" value="ECO:0007669"/>
    <property type="project" value="UniProtKB-KW"/>
</dbReference>
<dbReference type="RefSeq" id="WP_031577914.1">
    <property type="nucleotide sequence ID" value="NZ_FNDZ01000002.1"/>
</dbReference>
<evidence type="ECO:0000313" key="8">
    <source>
        <dbReference type="Proteomes" id="UP000183255"/>
    </source>
</evidence>
<dbReference type="InterPro" id="IPR007197">
    <property type="entry name" value="rSAM"/>
</dbReference>
<organism evidence="7 8">
    <name type="scientific">Proteiniclasticum ruminis</name>
    <dbReference type="NCBI Taxonomy" id="398199"/>
    <lineage>
        <taxon>Bacteria</taxon>
        <taxon>Bacillati</taxon>
        <taxon>Bacillota</taxon>
        <taxon>Clostridia</taxon>
        <taxon>Eubacteriales</taxon>
        <taxon>Clostridiaceae</taxon>
        <taxon>Proteiniclasticum</taxon>
    </lineage>
</organism>
<dbReference type="GO" id="GO:0016829">
    <property type="term" value="F:lyase activity"/>
    <property type="evidence" value="ECO:0007669"/>
    <property type="project" value="UniProtKB-KW"/>
</dbReference>
<evidence type="ECO:0000256" key="4">
    <source>
        <dbReference type="ARBA" id="ARBA00023014"/>
    </source>
</evidence>
<keyword evidence="3 5" id="KW-0408">Iron</keyword>
<proteinExistence type="predicted"/>
<protein>
    <submittedName>
        <fullName evidence="7">Putative pyruvate formate lyase activating enzyme</fullName>
    </submittedName>
</protein>
<dbReference type="AlphaFoldDB" id="A0A1G8KMY9"/>
<dbReference type="InterPro" id="IPR013785">
    <property type="entry name" value="Aldolase_TIM"/>
</dbReference>
<sequence>METWKEMEDCRICPRDCGVNRNQGDLGFCRVPAEVILARAALHHWEEPCISGKRGSGTVFFSGCNMGCVYCQNHEIALGVYGKKVSVKRLSEIFLELQHKGAHNINLVTPSHYVPQIREAILTSRSLGMTLPIVYNSSSYEKVETLKMLDGLVDIYLPDFKYYDEDLGLRYSRTKDYKAVALEAVKEMVRQTGEPVFDEEGMLLKGTIIRHLSLPGSLGDSKEILMLLKDTFGNGVYFSIMNQYTPLEVSRKYPELQRKLTEEEYQELISFAQLLGIRKAFIQEGEAQDESFIPPFNGEGL</sequence>
<keyword evidence="1 5" id="KW-0949">S-adenosyl-L-methionine</keyword>
<dbReference type="SFLD" id="SFLDG01099">
    <property type="entry name" value="Uncharacterised_Radical_SAM_Su"/>
    <property type="match status" value="1"/>
</dbReference>
<dbReference type="InterPro" id="IPR058240">
    <property type="entry name" value="rSAM_sf"/>
</dbReference>
<keyword evidence="4 5" id="KW-0411">Iron-sulfur</keyword>
<dbReference type="InterPro" id="IPR016431">
    <property type="entry name" value="Pyrv-formate_lyase-activ_prd"/>
</dbReference>
<reference evidence="7 8" key="1">
    <citation type="submission" date="2016-10" db="EMBL/GenBank/DDBJ databases">
        <authorList>
            <person name="de Groot N.N."/>
        </authorList>
    </citation>
    <scope>NUCLEOTIDE SEQUENCE [LARGE SCALE GENOMIC DNA]</scope>
    <source>
        <strain evidence="7 8">CGMCC 1.5058</strain>
    </source>
</reference>
<dbReference type="PANTHER" id="PTHR43075:SF1">
    <property type="entry name" value="FORMATE LYASE ACTIVATING ENZYME, PUTATIVE (AFU_ORTHOLOGUE AFUA_2G15630)-RELATED"/>
    <property type="match status" value="1"/>
</dbReference>
<keyword evidence="7" id="KW-0456">Lyase</keyword>
<dbReference type="SFLD" id="SFLDS00029">
    <property type="entry name" value="Radical_SAM"/>
    <property type="match status" value="1"/>
</dbReference>
<feature type="binding site" evidence="5">
    <location>
        <position position="71"/>
    </location>
    <ligand>
        <name>[4Fe-4S] cluster</name>
        <dbReference type="ChEBI" id="CHEBI:49883"/>
        <note>4Fe-4S-S-AdoMet</note>
    </ligand>
</feature>
<feature type="binding site" evidence="5">
    <location>
        <position position="68"/>
    </location>
    <ligand>
        <name>[4Fe-4S] cluster</name>
        <dbReference type="ChEBI" id="CHEBI:49883"/>
        <note>4Fe-4S-S-AdoMet</note>
    </ligand>
</feature>
<dbReference type="EMBL" id="FNDZ01000002">
    <property type="protein sequence ID" value="SDI44821.1"/>
    <property type="molecule type" value="Genomic_DNA"/>
</dbReference>
<dbReference type="SUPFAM" id="SSF102114">
    <property type="entry name" value="Radical SAM enzymes"/>
    <property type="match status" value="1"/>
</dbReference>
<feature type="binding site" evidence="5">
    <location>
        <position position="64"/>
    </location>
    <ligand>
        <name>[4Fe-4S] cluster</name>
        <dbReference type="ChEBI" id="CHEBI:49883"/>
        <note>4Fe-4S-S-AdoMet</note>
    </ligand>
</feature>
<dbReference type="GO" id="GO:0046872">
    <property type="term" value="F:metal ion binding"/>
    <property type="evidence" value="ECO:0007669"/>
    <property type="project" value="UniProtKB-KW"/>
</dbReference>